<reference evidence="2 3" key="1">
    <citation type="submission" date="2015-07" db="EMBL/GenBank/DDBJ databases">
        <title>The genome of Eufriesea mexicana.</title>
        <authorList>
            <person name="Pan H."/>
            <person name="Kapheim K."/>
        </authorList>
    </citation>
    <scope>NUCLEOTIDE SEQUENCE [LARGE SCALE GENOMIC DNA]</scope>
    <source>
        <strain evidence="2">0111107269</strain>
        <tissue evidence="2">Whole body</tissue>
    </source>
</reference>
<protein>
    <submittedName>
        <fullName evidence="2">Uncharacterized protein</fullName>
    </submittedName>
</protein>
<evidence type="ECO:0000256" key="1">
    <source>
        <dbReference type="SAM" id="Phobius"/>
    </source>
</evidence>
<evidence type="ECO:0000313" key="2">
    <source>
        <dbReference type="EMBL" id="OAD52692.1"/>
    </source>
</evidence>
<name>A0A310SGY8_9HYME</name>
<dbReference type="AlphaFoldDB" id="A0A310SGY8"/>
<dbReference type="EMBL" id="KQ770168">
    <property type="protein sequence ID" value="OAD52692.1"/>
    <property type="molecule type" value="Genomic_DNA"/>
</dbReference>
<feature type="transmembrane region" description="Helical" evidence="1">
    <location>
        <begin position="27"/>
        <end position="48"/>
    </location>
</feature>
<accession>A0A310SGY8</accession>
<dbReference type="Proteomes" id="UP000250275">
    <property type="component" value="Unassembled WGS sequence"/>
</dbReference>
<sequence length="62" mass="7294">MEREKFNDVFEAERENKLSLDVRGNVLTVYFVICAITFAMLSYVLLILKQSRSLTLFNTFRV</sequence>
<keyword evidence="3" id="KW-1185">Reference proteome</keyword>
<keyword evidence="1" id="KW-0472">Membrane</keyword>
<gene>
    <name evidence="2" type="ORF">WN48_00395</name>
</gene>
<keyword evidence="1" id="KW-0812">Transmembrane</keyword>
<evidence type="ECO:0000313" key="3">
    <source>
        <dbReference type="Proteomes" id="UP000250275"/>
    </source>
</evidence>
<organism evidence="2 3">
    <name type="scientific">Eufriesea mexicana</name>
    <dbReference type="NCBI Taxonomy" id="516756"/>
    <lineage>
        <taxon>Eukaryota</taxon>
        <taxon>Metazoa</taxon>
        <taxon>Ecdysozoa</taxon>
        <taxon>Arthropoda</taxon>
        <taxon>Hexapoda</taxon>
        <taxon>Insecta</taxon>
        <taxon>Pterygota</taxon>
        <taxon>Neoptera</taxon>
        <taxon>Endopterygota</taxon>
        <taxon>Hymenoptera</taxon>
        <taxon>Apocrita</taxon>
        <taxon>Aculeata</taxon>
        <taxon>Apoidea</taxon>
        <taxon>Anthophila</taxon>
        <taxon>Apidae</taxon>
        <taxon>Eufriesea</taxon>
    </lineage>
</organism>
<keyword evidence="1" id="KW-1133">Transmembrane helix</keyword>
<proteinExistence type="predicted"/>